<sequence length="44" mass="5131">MIITLQQTIHTLGSYETSLLTTKEVQHRISMAMRMRMHMHLSAC</sequence>
<dbReference type="STRING" id="1123265.GCA_000686625_00181"/>
<reference evidence="1 2" key="1">
    <citation type="submission" date="2019-05" db="EMBL/GenBank/DDBJ databases">
        <authorList>
            <consortium name="Pathogen Informatics"/>
        </authorList>
    </citation>
    <scope>NUCLEOTIDE SEQUENCE [LARGE SCALE GENOMIC DNA]</scope>
    <source>
        <strain evidence="1 2">NCTC11429</strain>
    </source>
</reference>
<evidence type="ECO:0000313" key="2">
    <source>
        <dbReference type="Proteomes" id="UP000308196"/>
    </source>
</evidence>
<dbReference type="AlphaFoldDB" id="A0A4U9W492"/>
<evidence type="ECO:0000313" key="1">
    <source>
        <dbReference type="EMBL" id="VTR53514.1"/>
    </source>
</evidence>
<organism evidence="1 2">
    <name type="scientific">Sphingobacterium thalpophilum</name>
    <dbReference type="NCBI Taxonomy" id="259"/>
    <lineage>
        <taxon>Bacteria</taxon>
        <taxon>Pseudomonadati</taxon>
        <taxon>Bacteroidota</taxon>
        <taxon>Sphingobacteriia</taxon>
        <taxon>Sphingobacteriales</taxon>
        <taxon>Sphingobacteriaceae</taxon>
        <taxon>Sphingobacterium</taxon>
    </lineage>
</organism>
<accession>A0A4U9W492</accession>
<dbReference type="KEGG" id="stha:NCTC11429_04844"/>
<gene>
    <name evidence="1" type="ORF">NCTC11429_04844</name>
</gene>
<dbReference type="EMBL" id="LR590484">
    <property type="protein sequence ID" value="VTR53514.1"/>
    <property type="molecule type" value="Genomic_DNA"/>
</dbReference>
<proteinExistence type="predicted"/>
<name>A0A4U9W492_9SPHI</name>
<protein>
    <submittedName>
        <fullName evidence="1">Uncharacterized protein</fullName>
    </submittedName>
</protein>
<dbReference type="Proteomes" id="UP000308196">
    <property type="component" value="Chromosome"/>
</dbReference>